<dbReference type="Proteomes" id="UP000593818">
    <property type="component" value="Plasmid pRh5Ap-243"/>
</dbReference>
<feature type="signal peptide" evidence="1">
    <location>
        <begin position="1"/>
        <end position="24"/>
    </location>
</feature>
<evidence type="ECO:0008006" key="4">
    <source>
        <dbReference type="Google" id="ProtNLM"/>
    </source>
</evidence>
<dbReference type="RefSeq" id="WP_006553262.1">
    <property type="nucleotide sequence ID" value="NZ_CP022915.1"/>
</dbReference>
<organism evidence="2 3">
    <name type="scientific">Rhodococcus pyridinivorans</name>
    <dbReference type="NCBI Taxonomy" id="103816"/>
    <lineage>
        <taxon>Bacteria</taxon>
        <taxon>Bacillati</taxon>
        <taxon>Actinomycetota</taxon>
        <taxon>Actinomycetes</taxon>
        <taxon>Mycobacteriales</taxon>
        <taxon>Nocardiaceae</taxon>
        <taxon>Rhodococcus</taxon>
    </lineage>
</organism>
<accession>A0A419YYX4</accession>
<keyword evidence="2" id="KW-0614">Plasmid</keyword>
<keyword evidence="1" id="KW-0732">Signal</keyword>
<dbReference type="AlphaFoldDB" id="A0A419YYX4"/>
<protein>
    <recommendedName>
        <fullName evidence="4">Porin</fullName>
    </recommendedName>
</protein>
<sequence>MLRKFVVVTAVTAALGAGSMGTAAADTAPPVPALNLCKWERFTPECIALWLAGVATGSAGSGSALS</sequence>
<proteinExistence type="predicted"/>
<reference evidence="2 3" key="1">
    <citation type="submission" date="2020-10" db="EMBL/GenBank/DDBJ databases">
        <title>Whole genome sequence of oil-degrading bacteria Rhodococcus pyridinivorans strain 5Ap.</title>
        <authorList>
            <person name="Akhremchuk A.E."/>
            <person name="Valentovich L.N."/>
            <person name="Charniauskaya M.I."/>
            <person name="Bukliarevich H.A."/>
            <person name="Titok M.A."/>
        </authorList>
    </citation>
    <scope>NUCLEOTIDE SEQUENCE [LARGE SCALE GENOMIC DNA]</scope>
    <source>
        <strain evidence="2 3">5Ap</strain>
        <plasmid evidence="2 3">pRh5Ap-243</plasmid>
    </source>
</reference>
<evidence type="ECO:0000256" key="1">
    <source>
        <dbReference type="SAM" id="SignalP"/>
    </source>
</evidence>
<evidence type="ECO:0000313" key="2">
    <source>
        <dbReference type="EMBL" id="QOW01739.1"/>
    </source>
</evidence>
<dbReference type="GeneID" id="86868713"/>
<geneLocation type="plasmid" evidence="2 3">
    <name>pRh5Ap-243</name>
</geneLocation>
<dbReference type="EMBL" id="CP063452">
    <property type="protein sequence ID" value="QOW01739.1"/>
    <property type="molecule type" value="Genomic_DNA"/>
</dbReference>
<gene>
    <name evidence="2" type="ORF">INP59_25595</name>
</gene>
<name>A0A419YYX4_9NOCA</name>
<keyword evidence="3" id="KW-1185">Reference proteome</keyword>
<feature type="chain" id="PRO_5039686396" description="Porin" evidence="1">
    <location>
        <begin position="25"/>
        <end position="66"/>
    </location>
</feature>
<evidence type="ECO:0000313" key="3">
    <source>
        <dbReference type="Proteomes" id="UP000593818"/>
    </source>
</evidence>